<protein>
    <submittedName>
        <fullName evidence="2">Uncharacterized protein</fullName>
    </submittedName>
</protein>
<reference evidence="3" key="2">
    <citation type="submission" date="2016-10" db="EMBL/GenBank/DDBJ databases">
        <authorList>
            <person name="Varghese N."/>
            <person name="Submissions S."/>
        </authorList>
    </citation>
    <scope>NUCLEOTIDE SEQUENCE [LARGE SCALE GENOMIC DNA]</scope>
    <source>
        <strain evidence="3">CGMCC 1.12397</strain>
    </source>
</reference>
<evidence type="ECO:0000313" key="4">
    <source>
        <dbReference type="Proteomes" id="UP000255421"/>
    </source>
</evidence>
<dbReference type="Proteomes" id="UP000255421">
    <property type="component" value="Unassembled WGS sequence"/>
</dbReference>
<keyword evidence="4" id="KW-1185">Reference proteome</keyword>
<dbReference type="AlphaFoldDB" id="A0A1H0Y4Z6"/>
<dbReference type="Pfam" id="PF26244">
    <property type="entry name" value="DUF8057"/>
    <property type="match status" value="1"/>
</dbReference>
<dbReference type="EMBL" id="QQST01000001">
    <property type="protein sequence ID" value="RDI72274.1"/>
    <property type="molecule type" value="Genomic_DNA"/>
</dbReference>
<evidence type="ECO:0000313" key="1">
    <source>
        <dbReference type="EMBL" id="RDI72274.1"/>
    </source>
</evidence>
<reference evidence="2" key="1">
    <citation type="submission" date="2016-10" db="EMBL/GenBank/DDBJ databases">
        <authorList>
            <person name="de Groot N.N."/>
        </authorList>
    </citation>
    <scope>NUCLEOTIDE SEQUENCE [LARGE SCALE GENOMIC DNA]</scope>
    <source>
        <strain evidence="2">CGMCC 1.12397</strain>
    </source>
</reference>
<dbReference type="RefSeq" id="WP_092532126.1">
    <property type="nucleotide sequence ID" value="NZ_FNKQ01000001.1"/>
</dbReference>
<dbReference type="OrthoDB" id="252552at2157"/>
<evidence type="ECO:0000313" key="2">
    <source>
        <dbReference type="EMBL" id="SDQ10130.1"/>
    </source>
</evidence>
<sequence>MYDKVFDTDWQTLEAEDALRRMYALGIASELGHEFPEERTRIRRLTSTAYQRSVLDLAYNEGRRQVQDVRADFDADADLWEALIDEDGSPKAPPTLDVDRTPVGLPKAVSRASMLELGVDELEMLRLPSLLRRDE</sequence>
<gene>
    <name evidence="1" type="ORF">DWB78_11450</name>
    <name evidence="2" type="ORF">SAMN05216278_0402</name>
</gene>
<dbReference type="Proteomes" id="UP000199289">
    <property type="component" value="Unassembled WGS sequence"/>
</dbReference>
<evidence type="ECO:0000313" key="3">
    <source>
        <dbReference type="Proteomes" id="UP000199289"/>
    </source>
</evidence>
<dbReference type="EMBL" id="FNKQ01000001">
    <property type="protein sequence ID" value="SDQ10130.1"/>
    <property type="molecule type" value="Genomic_DNA"/>
</dbReference>
<proteinExistence type="predicted"/>
<dbReference type="InterPro" id="IPR058370">
    <property type="entry name" value="DUF8057"/>
</dbReference>
<accession>A0A1H0Y4Z6</accession>
<organism evidence="2 3">
    <name type="scientific">Halopelagius longus</name>
    <dbReference type="NCBI Taxonomy" id="1236180"/>
    <lineage>
        <taxon>Archaea</taxon>
        <taxon>Methanobacteriati</taxon>
        <taxon>Methanobacteriota</taxon>
        <taxon>Stenosarchaea group</taxon>
        <taxon>Halobacteria</taxon>
        <taxon>Halobacteriales</taxon>
        <taxon>Haloferacaceae</taxon>
    </lineage>
</organism>
<reference evidence="1 4" key="3">
    <citation type="submission" date="2018-07" db="EMBL/GenBank/DDBJ databases">
        <title>Genome sequence of extremly halophilic archaeon Halopelagius longus strain BC12-B1.</title>
        <authorList>
            <person name="Zhang X."/>
        </authorList>
    </citation>
    <scope>NUCLEOTIDE SEQUENCE [LARGE SCALE GENOMIC DNA]</scope>
    <source>
        <strain evidence="1 4">BC12-B1</strain>
    </source>
</reference>
<name>A0A1H0Y4Z6_9EURY</name>